<dbReference type="AlphaFoldDB" id="A0A6A6BTI7"/>
<gene>
    <name evidence="1" type="ORF">K452DRAFT_7485</name>
</gene>
<sequence length="168" mass="17952">MTGGGHAGSRRRQSGNIHIQRGIFSEAKGECTQDLLSEIWAGCIVLHSTVVRAAGACTVHMHVSMSCRAPPYAIRPWRLQPGALESVALARARGGLRTLFAGRVAGSLARSHGSLKVTALCAGGGCSESRGSRMQIGRGRPSCGSHSLRRRRIPVWTGGVDEPRSEWR</sequence>
<evidence type="ECO:0000313" key="2">
    <source>
        <dbReference type="Proteomes" id="UP000799438"/>
    </source>
</evidence>
<keyword evidence="2" id="KW-1185">Reference proteome</keyword>
<dbReference type="GeneID" id="54304598"/>
<protein>
    <submittedName>
        <fullName evidence="1">Uncharacterized protein</fullName>
    </submittedName>
</protein>
<accession>A0A6A6BTI7</accession>
<name>A0A6A6BTI7_9PEZI</name>
<dbReference type="EMBL" id="ML995474">
    <property type="protein sequence ID" value="KAF2147439.1"/>
    <property type="molecule type" value="Genomic_DNA"/>
</dbReference>
<reference evidence="1" key="1">
    <citation type="journal article" date="2020" name="Stud. Mycol.">
        <title>101 Dothideomycetes genomes: a test case for predicting lifestyles and emergence of pathogens.</title>
        <authorList>
            <person name="Haridas S."/>
            <person name="Albert R."/>
            <person name="Binder M."/>
            <person name="Bloem J."/>
            <person name="Labutti K."/>
            <person name="Salamov A."/>
            <person name="Andreopoulos B."/>
            <person name="Baker S."/>
            <person name="Barry K."/>
            <person name="Bills G."/>
            <person name="Bluhm B."/>
            <person name="Cannon C."/>
            <person name="Castanera R."/>
            <person name="Culley D."/>
            <person name="Daum C."/>
            <person name="Ezra D."/>
            <person name="Gonzalez J."/>
            <person name="Henrissat B."/>
            <person name="Kuo A."/>
            <person name="Liang C."/>
            <person name="Lipzen A."/>
            <person name="Lutzoni F."/>
            <person name="Magnuson J."/>
            <person name="Mondo S."/>
            <person name="Nolan M."/>
            <person name="Ohm R."/>
            <person name="Pangilinan J."/>
            <person name="Park H.-J."/>
            <person name="Ramirez L."/>
            <person name="Alfaro M."/>
            <person name="Sun H."/>
            <person name="Tritt A."/>
            <person name="Yoshinaga Y."/>
            <person name="Zwiers L.-H."/>
            <person name="Turgeon B."/>
            <person name="Goodwin S."/>
            <person name="Spatafora J."/>
            <person name="Crous P."/>
            <person name="Grigoriev I."/>
        </authorList>
    </citation>
    <scope>NUCLEOTIDE SEQUENCE</scope>
    <source>
        <strain evidence="1">CBS 121167</strain>
    </source>
</reference>
<proteinExistence type="predicted"/>
<evidence type="ECO:0000313" key="1">
    <source>
        <dbReference type="EMBL" id="KAF2147439.1"/>
    </source>
</evidence>
<dbReference type="RefSeq" id="XP_033403147.1">
    <property type="nucleotide sequence ID" value="XM_033547091.1"/>
</dbReference>
<organism evidence="1 2">
    <name type="scientific">Aplosporella prunicola CBS 121167</name>
    <dbReference type="NCBI Taxonomy" id="1176127"/>
    <lineage>
        <taxon>Eukaryota</taxon>
        <taxon>Fungi</taxon>
        <taxon>Dikarya</taxon>
        <taxon>Ascomycota</taxon>
        <taxon>Pezizomycotina</taxon>
        <taxon>Dothideomycetes</taxon>
        <taxon>Dothideomycetes incertae sedis</taxon>
        <taxon>Botryosphaeriales</taxon>
        <taxon>Aplosporellaceae</taxon>
        <taxon>Aplosporella</taxon>
    </lineage>
</organism>
<dbReference type="Proteomes" id="UP000799438">
    <property type="component" value="Unassembled WGS sequence"/>
</dbReference>